<evidence type="ECO:0008006" key="3">
    <source>
        <dbReference type="Google" id="ProtNLM"/>
    </source>
</evidence>
<proteinExistence type="predicted"/>
<dbReference type="Proteomes" id="UP001606301">
    <property type="component" value="Unassembled WGS sequence"/>
</dbReference>
<dbReference type="RefSeq" id="WP_394402268.1">
    <property type="nucleotide sequence ID" value="NZ_JBIGHW010000029.1"/>
</dbReference>
<name>A0ABW7FQC7_9BURK</name>
<accession>A0ABW7FQC7</accession>
<evidence type="ECO:0000313" key="1">
    <source>
        <dbReference type="EMBL" id="MFG6443532.1"/>
    </source>
</evidence>
<evidence type="ECO:0000313" key="2">
    <source>
        <dbReference type="Proteomes" id="UP001606301"/>
    </source>
</evidence>
<dbReference type="Gene3D" id="2.60.40.680">
    <property type="match status" value="1"/>
</dbReference>
<protein>
    <recommendedName>
        <fullName evidence="3">PEP-CTERM sorting domain-containing protein</fullName>
    </recommendedName>
</protein>
<comment type="caution">
    <text evidence="1">The sequence shown here is derived from an EMBL/GenBank/DDBJ whole genome shotgun (WGS) entry which is preliminary data.</text>
</comment>
<organism evidence="1 2">
    <name type="scientific">Pelomonas margarita</name>
    <dbReference type="NCBI Taxonomy" id="3299031"/>
    <lineage>
        <taxon>Bacteria</taxon>
        <taxon>Pseudomonadati</taxon>
        <taxon>Pseudomonadota</taxon>
        <taxon>Betaproteobacteria</taxon>
        <taxon>Burkholderiales</taxon>
        <taxon>Sphaerotilaceae</taxon>
        <taxon>Roseateles</taxon>
    </lineage>
</organism>
<keyword evidence="2" id="KW-1185">Reference proteome</keyword>
<gene>
    <name evidence="1" type="ORF">ACG0Z3_22825</name>
</gene>
<dbReference type="EMBL" id="JBIGHW010000029">
    <property type="protein sequence ID" value="MFG6443532.1"/>
    <property type="molecule type" value="Genomic_DNA"/>
</dbReference>
<reference evidence="1 2" key="1">
    <citation type="submission" date="2024-08" db="EMBL/GenBank/DDBJ databases">
        <authorList>
            <person name="Lu H."/>
        </authorList>
    </citation>
    <scope>NUCLEOTIDE SEQUENCE [LARGE SCALE GENOMIC DNA]</scope>
    <source>
        <strain evidence="1 2">LKC17W</strain>
    </source>
</reference>
<sequence>MATLALAGAQPAQAIVFWDEVTLYLTHATYNPGNTVDTTFYFGSRPAVDLSSFDFTLTWDNALATPVASGPGSVAEWTAALSSKGNASYGQAGPQVIKGGWTADPLGGSASFISTSYSNLKWAVFAFETSPALNVPFVVSIELTNIKDSTGDVMDLGSGFINWATITPVPEPAGWAGLLCGLAMLTRLRNTARS</sequence>